<dbReference type="STRING" id="97972.A0A2V1DAK1"/>
<dbReference type="AlphaFoldDB" id="A0A2V1DAK1"/>
<dbReference type="PROSITE" id="PS00070">
    <property type="entry name" value="ALDEHYDE_DEHYDR_CYS"/>
    <property type="match status" value="1"/>
</dbReference>
<dbReference type="OrthoDB" id="310895at2759"/>
<feature type="active site" evidence="5">
    <location>
        <position position="255"/>
    </location>
</feature>
<reference evidence="8 9" key="1">
    <citation type="journal article" date="2018" name="Sci. Rep.">
        <title>Comparative genomics provides insights into the lifestyle and reveals functional heterogeneity of dark septate endophytic fungi.</title>
        <authorList>
            <person name="Knapp D.G."/>
            <person name="Nemeth J.B."/>
            <person name="Barry K."/>
            <person name="Hainaut M."/>
            <person name="Henrissat B."/>
            <person name="Johnson J."/>
            <person name="Kuo A."/>
            <person name="Lim J.H.P."/>
            <person name="Lipzen A."/>
            <person name="Nolan M."/>
            <person name="Ohm R.A."/>
            <person name="Tamas L."/>
            <person name="Grigoriev I.V."/>
            <person name="Spatafora J.W."/>
            <person name="Nagy L.G."/>
            <person name="Kovacs G.M."/>
        </authorList>
    </citation>
    <scope>NUCLEOTIDE SEQUENCE [LARGE SCALE GENOMIC DNA]</scope>
    <source>
        <strain evidence="8 9">DSE2036</strain>
    </source>
</reference>
<dbReference type="InterPro" id="IPR015590">
    <property type="entry name" value="Aldehyde_DH_dom"/>
</dbReference>
<feature type="domain" description="Aldehyde dehydrogenase" evidence="7">
    <location>
        <begin position="24"/>
        <end position="483"/>
    </location>
</feature>
<dbReference type="Proteomes" id="UP000244855">
    <property type="component" value="Unassembled WGS sequence"/>
</dbReference>
<keyword evidence="9" id="KW-1185">Reference proteome</keyword>
<protein>
    <recommendedName>
        <fullName evidence="3">aldehyde dehydrogenase (NAD(+))</fullName>
        <ecNumber evidence="3">1.2.1.3</ecNumber>
    </recommendedName>
</protein>
<evidence type="ECO:0000256" key="6">
    <source>
        <dbReference type="RuleBase" id="RU003345"/>
    </source>
</evidence>
<dbReference type="Pfam" id="PF00171">
    <property type="entry name" value="Aldedh"/>
    <property type="match status" value="1"/>
</dbReference>
<dbReference type="EMBL" id="KZ805508">
    <property type="protein sequence ID" value="PVH95112.1"/>
    <property type="molecule type" value="Genomic_DNA"/>
</dbReference>
<comment type="similarity">
    <text evidence="1 6">Belongs to the aldehyde dehydrogenase family.</text>
</comment>
<dbReference type="InterPro" id="IPR016160">
    <property type="entry name" value="Ald_DH_CS_CYS"/>
</dbReference>
<evidence type="ECO:0000259" key="7">
    <source>
        <dbReference type="Pfam" id="PF00171"/>
    </source>
</evidence>
<evidence type="ECO:0000313" key="8">
    <source>
        <dbReference type="EMBL" id="PVH95112.1"/>
    </source>
</evidence>
<dbReference type="InterPro" id="IPR016163">
    <property type="entry name" value="Ald_DH_C"/>
</dbReference>
<dbReference type="InterPro" id="IPR016162">
    <property type="entry name" value="Ald_DH_N"/>
</dbReference>
<proteinExistence type="inferred from homology"/>
<dbReference type="FunFam" id="3.40.309.10:FF:000012">
    <property type="entry name" value="Betaine aldehyde dehydrogenase"/>
    <property type="match status" value="1"/>
</dbReference>
<keyword evidence="2 6" id="KW-0560">Oxidoreductase</keyword>
<dbReference type="InterPro" id="IPR016161">
    <property type="entry name" value="Ald_DH/histidinol_DH"/>
</dbReference>
<evidence type="ECO:0000256" key="4">
    <source>
        <dbReference type="ARBA" id="ARBA00049194"/>
    </source>
</evidence>
<dbReference type="PANTHER" id="PTHR11699">
    <property type="entry name" value="ALDEHYDE DEHYDROGENASE-RELATED"/>
    <property type="match status" value="1"/>
</dbReference>
<comment type="catalytic activity">
    <reaction evidence="4">
        <text>an aldehyde + NAD(+) + H2O = a carboxylate + NADH + 2 H(+)</text>
        <dbReference type="Rhea" id="RHEA:16185"/>
        <dbReference type="ChEBI" id="CHEBI:15377"/>
        <dbReference type="ChEBI" id="CHEBI:15378"/>
        <dbReference type="ChEBI" id="CHEBI:17478"/>
        <dbReference type="ChEBI" id="CHEBI:29067"/>
        <dbReference type="ChEBI" id="CHEBI:57540"/>
        <dbReference type="ChEBI" id="CHEBI:57945"/>
        <dbReference type="EC" id="1.2.1.3"/>
    </reaction>
</comment>
<organism evidence="8 9">
    <name type="scientific">Periconia macrospinosa</name>
    <dbReference type="NCBI Taxonomy" id="97972"/>
    <lineage>
        <taxon>Eukaryota</taxon>
        <taxon>Fungi</taxon>
        <taxon>Dikarya</taxon>
        <taxon>Ascomycota</taxon>
        <taxon>Pezizomycotina</taxon>
        <taxon>Dothideomycetes</taxon>
        <taxon>Pleosporomycetidae</taxon>
        <taxon>Pleosporales</taxon>
        <taxon>Massarineae</taxon>
        <taxon>Periconiaceae</taxon>
        <taxon>Periconia</taxon>
    </lineage>
</organism>
<evidence type="ECO:0000256" key="1">
    <source>
        <dbReference type="ARBA" id="ARBA00009986"/>
    </source>
</evidence>
<dbReference type="FunFam" id="3.40.605.10:FF:000007">
    <property type="entry name" value="NAD/NADP-dependent betaine aldehyde dehydrogenase"/>
    <property type="match status" value="1"/>
</dbReference>
<dbReference type="EC" id="1.2.1.3" evidence="3"/>
<gene>
    <name evidence="8" type="ORF">DM02DRAFT_675716</name>
</gene>
<dbReference type="PROSITE" id="PS00687">
    <property type="entry name" value="ALDEHYDE_DEHYDR_GLU"/>
    <property type="match status" value="1"/>
</dbReference>
<evidence type="ECO:0000256" key="3">
    <source>
        <dbReference type="ARBA" id="ARBA00024226"/>
    </source>
</evidence>
<dbReference type="SUPFAM" id="SSF53720">
    <property type="entry name" value="ALDH-like"/>
    <property type="match status" value="1"/>
</dbReference>
<sequence>MAHTVLLDNIETRHYINGAFSCSSDGATFQLESPYSHEKIADVSEASIEDTNRAVAAAKAAFAAWSNLDIPTRGGYMRKMAILIREASQELAQLDALSMGRPISSYFDANYAAEQMDHYAEAGWEARGETSLNTPGFVNMTFRQPYGPVAIIIPWNIPVAMWASRVAPALAAGCTVVLKSSEKAPLSSAKLAALAHRAGFPPGVINVLSGHGTPCGSTLASHMDIRVINFTGSSATGRLVQAAASSSNLKKVILELGGKSPTLVFDDVDIEGVTADMAKSVLFNSGQTCMASTRIYVQESIAESFMSAFVKIFSAARKGDPLNPNTEIGPQADKKQFEQIKAYLATARFDATSKLLTGGRASHEAGDGGYFIEPTAYCHVAENAKTQREEIFGPFVNINVFKTESEAIKKANATEYGLYASVYTKDLSRALRVAKAFESGFVGVNCTSPTSPPDMPFGGYKCSGQGREGLGHSLSEYLEFKSVVVKLETTATNVD</sequence>
<dbReference type="Gene3D" id="3.40.605.10">
    <property type="entry name" value="Aldehyde Dehydrogenase, Chain A, domain 1"/>
    <property type="match status" value="1"/>
</dbReference>
<accession>A0A2V1DAK1</accession>
<evidence type="ECO:0000256" key="2">
    <source>
        <dbReference type="ARBA" id="ARBA00023002"/>
    </source>
</evidence>
<name>A0A2V1DAK1_9PLEO</name>
<evidence type="ECO:0000256" key="5">
    <source>
        <dbReference type="PROSITE-ProRule" id="PRU10007"/>
    </source>
</evidence>
<evidence type="ECO:0000313" key="9">
    <source>
        <dbReference type="Proteomes" id="UP000244855"/>
    </source>
</evidence>
<dbReference type="InterPro" id="IPR029510">
    <property type="entry name" value="Ald_DH_CS_GLU"/>
</dbReference>
<dbReference type="Gene3D" id="3.40.309.10">
    <property type="entry name" value="Aldehyde Dehydrogenase, Chain A, domain 2"/>
    <property type="match status" value="1"/>
</dbReference>
<dbReference type="GO" id="GO:0004029">
    <property type="term" value="F:aldehyde dehydrogenase (NAD+) activity"/>
    <property type="evidence" value="ECO:0007669"/>
    <property type="project" value="UniProtKB-EC"/>
</dbReference>